<gene>
    <name evidence="1" type="ORF">CDAR_500831</name>
</gene>
<sequence>MEEVENAVVQRTCAGRVRPLEASGIFCLRGGNSTLQPPHLLTKRYDDSSHNAKWREDFKSNSSSRTIRLEEFLHLIATWSKNVRGILIQPASPETMNLSSSFANGPLPVITCLAWREKGKSVAFASRMEVLIKWPGILNLN</sequence>
<keyword evidence="2" id="KW-1185">Reference proteome</keyword>
<reference evidence="1 2" key="1">
    <citation type="submission" date="2021-06" db="EMBL/GenBank/DDBJ databases">
        <title>Caerostris darwini draft genome.</title>
        <authorList>
            <person name="Kono N."/>
            <person name="Arakawa K."/>
        </authorList>
    </citation>
    <scope>NUCLEOTIDE SEQUENCE [LARGE SCALE GENOMIC DNA]</scope>
</reference>
<organism evidence="1 2">
    <name type="scientific">Caerostris darwini</name>
    <dbReference type="NCBI Taxonomy" id="1538125"/>
    <lineage>
        <taxon>Eukaryota</taxon>
        <taxon>Metazoa</taxon>
        <taxon>Ecdysozoa</taxon>
        <taxon>Arthropoda</taxon>
        <taxon>Chelicerata</taxon>
        <taxon>Arachnida</taxon>
        <taxon>Araneae</taxon>
        <taxon>Araneomorphae</taxon>
        <taxon>Entelegynae</taxon>
        <taxon>Araneoidea</taxon>
        <taxon>Araneidae</taxon>
        <taxon>Caerostris</taxon>
    </lineage>
</organism>
<accession>A0AAV4NLN1</accession>
<comment type="caution">
    <text evidence="1">The sequence shown here is derived from an EMBL/GenBank/DDBJ whole genome shotgun (WGS) entry which is preliminary data.</text>
</comment>
<protein>
    <submittedName>
        <fullName evidence="1">Uncharacterized protein</fullName>
    </submittedName>
</protein>
<dbReference type="AlphaFoldDB" id="A0AAV4NLN1"/>
<dbReference type="EMBL" id="BPLQ01001716">
    <property type="protein sequence ID" value="GIX84404.1"/>
    <property type="molecule type" value="Genomic_DNA"/>
</dbReference>
<evidence type="ECO:0000313" key="1">
    <source>
        <dbReference type="EMBL" id="GIX84404.1"/>
    </source>
</evidence>
<dbReference type="Proteomes" id="UP001054837">
    <property type="component" value="Unassembled WGS sequence"/>
</dbReference>
<name>A0AAV4NLN1_9ARAC</name>
<evidence type="ECO:0000313" key="2">
    <source>
        <dbReference type="Proteomes" id="UP001054837"/>
    </source>
</evidence>
<proteinExistence type="predicted"/>